<evidence type="ECO:0000313" key="13">
    <source>
        <dbReference type="Proteomes" id="UP000181956"/>
    </source>
</evidence>
<dbReference type="STRING" id="412690.SAMN04489834_3446"/>
<gene>
    <name evidence="12" type="ORF">SAMN04489834_3446</name>
</gene>
<accession>A0A1H1ZG33</accession>
<protein>
    <recommendedName>
        <fullName evidence="8 10">Cystathionine beta-synthase</fullName>
        <ecNumber evidence="4 10">4.2.1.22</ecNumber>
    </recommendedName>
</protein>
<sequence length="474" mass="49041">MTHPTRTHADMTYADSVVELIGDTPLVRLNHVTDGLAVTVLVKLEYLNPGGSAKDRIAERIIDAAERSGQLEPGGTIIEPTSGNTGVGLALVALQRGYRSIFVVPDKVGQDKIDVLTAYGAEVVVTPTAVAPDSPESYYGVADRLVRETPGAYKPDQFSNQNGPRSHYETTGPEIWRDTAGRVTHFVAGVGTGGTITGAGRYLREVSGDTVRIIGADPEGSVYSGGTGRPYLVEGVGEDFWPGVYDPTVPHEVLAVSDADAFAMTRRLAREEGILVGGSSGMAVVAALRAAATLGPDAVVVVLLPDGGRGYLGKIFNDDWMQHHGFSQAAAGSAGAGTTVAELLAAKGERMPALLHARPSDTVRAAIETMTAFGVSQLLVLGAEPPVALGEVLGTVDEEQLFERLSSGLAQPGDPVGPLAGARLPLIGVNEPIAAAQAALGSAPALLVTDGGKPRGVITLHDLLHHLGGDSPAG</sequence>
<evidence type="ECO:0000256" key="7">
    <source>
        <dbReference type="ARBA" id="ARBA00023239"/>
    </source>
</evidence>
<keyword evidence="13" id="KW-1185">Reference proteome</keyword>
<dbReference type="GO" id="GO:0005737">
    <property type="term" value="C:cytoplasm"/>
    <property type="evidence" value="ECO:0007669"/>
    <property type="project" value="InterPro"/>
</dbReference>
<feature type="domain" description="Tryptophan synthase beta chain-like PALP" evidence="11">
    <location>
        <begin position="20"/>
        <end position="306"/>
    </location>
</feature>
<dbReference type="GO" id="GO:0006535">
    <property type="term" value="P:cysteine biosynthetic process from serine"/>
    <property type="evidence" value="ECO:0007669"/>
    <property type="project" value="InterPro"/>
</dbReference>
<dbReference type="InterPro" id="IPR001216">
    <property type="entry name" value="P-phosphate_BS"/>
</dbReference>
<comment type="similarity">
    <text evidence="3">Belongs to the cysteine synthase/cystathionine beta-synthase family.</text>
</comment>
<dbReference type="EC" id="4.2.1.22" evidence="4 10"/>
<evidence type="ECO:0000256" key="4">
    <source>
        <dbReference type="ARBA" id="ARBA00012041"/>
    </source>
</evidence>
<name>A0A1H1ZG33_9MICO</name>
<dbReference type="PANTHER" id="PTHR10314">
    <property type="entry name" value="CYSTATHIONINE BETA-SYNTHASE"/>
    <property type="match status" value="1"/>
</dbReference>
<dbReference type="FunFam" id="3.40.50.1100:FF:000118">
    <property type="entry name" value="Related to CYS4-cystathionine beta-synthase"/>
    <property type="match status" value="1"/>
</dbReference>
<comment type="catalytic activity">
    <reaction evidence="9">
        <text>L-homocysteine + L-serine = L,L-cystathionine + H2O</text>
        <dbReference type="Rhea" id="RHEA:10112"/>
        <dbReference type="ChEBI" id="CHEBI:15377"/>
        <dbReference type="ChEBI" id="CHEBI:33384"/>
        <dbReference type="ChEBI" id="CHEBI:58161"/>
        <dbReference type="ChEBI" id="CHEBI:58199"/>
        <dbReference type="EC" id="4.2.1.22"/>
    </reaction>
</comment>
<organism evidence="12 13">
    <name type="scientific">Microterricola viridarii</name>
    <dbReference type="NCBI Taxonomy" id="412690"/>
    <lineage>
        <taxon>Bacteria</taxon>
        <taxon>Bacillati</taxon>
        <taxon>Actinomycetota</taxon>
        <taxon>Actinomycetes</taxon>
        <taxon>Micrococcales</taxon>
        <taxon>Microbacteriaceae</taxon>
        <taxon>Microterricola</taxon>
    </lineage>
</organism>
<evidence type="ECO:0000256" key="6">
    <source>
        <dbReference type="ARBA" id="ARBA00023122"/>
    </source>
</evidence>
<keyword evidence="5" id="KW-0663">Pyridoxal phosphate</keyword>
<dbReference type="GO" id="GO:0019343">
    <property type="term" value="P:cysteine biosynthetic process via cystathionine"/>
    <property type="evidence" value="ECO:0007669"/>
    <property type="project" value="InterPro"/>
</dbReference>
<dbReference type="InterPro" id="IPR005857">
    <property type="entry name" value="Cysta_beta_synth"/>
</dbReference>
<evidence type="ECO:0000256" key="3">
    <source>
        <dbReference type="ARBA" id="ARBA00007103"/>
    </source>
</evidence>
<evidence type="ECO:0000256" key="2">
    <source>
        <dbReference type="ARBA" id="ARBA00005003"/>
    </source>
</evidence>
<dbReference type="EMBL" id="LT629742">
    <property type="protein sequence ID" value="SDT32668.1"/>
    <property type="molecule type" value="Genomic_DNA"/>
</dbReference>
<dbReference type="InterPro" id="IPR036052">
    <property type="entry name" value="TrpB-like_PALP_sf"/>
</dbReference>
<evidence type="ECO:0000259" key="11">
    <source>
        <dbReference type="Pfam" id="PF00291"/>
    </source>
</evidence>
<dbReference type="InterPro" id="IPR046342">
    <property type="entry name" value="CBS_dom_sf"/>
</dbReference>
<dbReference type="SUPFAM" id="SSF54631">
    <property type="entry name" value="CBS-domain pair"/>
    <property type="match status" value="1"/>
</dbReference>
<dbReference type="PROSITE" id="PS00901">
    <property type="entry name" value="CYS_SYNTHASE"/>
    <property type="match status" value="1"/>
</dbReference>
<evidence type="ECO:0000256" key="9">
    <source>
        <dbReference type="ARBA" id="ARBA00047490"/>
    </source>
</evidence>
<dbReference type="GO" id="GO:0004122">
    <property type="term" value="F:cystathionine beta-synthase activity"/>
    <property type="evidence" value="ECO:0007669"/>
    <property type="project" value="UniProtKB-UniRule"/>
</dbReference>
<reference evidence="13" key="1">
    <citation type="submission" date="2016-10" db="EMBL/GenBank/DDBJ databases">
        <authorList>
            <person name="Varghese N."/>
            <person name="Submissions S."/>
        </authorList>
    </citation>
    <scope>NUCLEOTIDE SEQUENCE [LARGE SCALE GENOMIC DNA]</scope>
    <source>
        <strain evidence="13">DSM 21772</strain>
    </source>
</reference>
<evidence type="ECO:0000256" key="5">
    <source>
        <dbReference type="ARBA" id="ARBA00022898"/>
    </source>
</evidence>
<dbReference type="NCBIfam" id="TIGR01137">
    <property type="entry name" value="cysta_beta"/>
    <property type="match status" value="1"/>
</dbReference>
<keyword evidence="6" id="KW-0129">CBS domain</keyword>
<dbReference type="AlphaFoldDB" id="A0A1H1ZG33"/>
<dbReference type="InterPro" id="IPR050214">
    <property type="entry name" value="Cys_Synth/Cystath_Beta-Synth"/>
</dbReference>
<dbReference type="Proteomes" id="UP000181956">
    <property type="component" value="Chromosome I"/>
</dbReference>
<dbReference type="Pfam" id="PF00291">
    <property type="entry name" value="PALP"/>
    <property type="match status" value="1"/>
</dbReference>
<proteinExistence type="inferred from homology"/>
<dbReference type="CDD" id="cd01561">
    <property type="entry name" value="CBS_like"/>
    <property type="match status" value="1"/>
</dbReference>
<evidence type="ECO:0000256" key="10">
    <source>
        <dbReference type="NCBIfam" id="TIGR01137"/>
    </source>
</evidence>
<dbReference type="GO" id="GO:0016765">
    <property type="term" value="F:transferase activity, transferring alkyl or aryl (other than methyl) groups"/>
    <property type="evidence" value="ECO:0007669"/>
    <property type="project" value="UniProtKB-ARBA"/>
</dbReference>
<keyword evidence="7" id="KW-0456">Lyase</keyword>
<comment type="cofactor">
    <cofactor evidence="1">
        <name>pyridoxal 5'-phosphate</name>
        <dbReference type="ChEBI" id="CHEBI:597326"/>
    </cofactor>
</comment>
<comment type="pathway">
    <text evidence="2">Amino-acid biosynthesis; L-cysteine biosynthesis; L-cysteine from L-homocysteine and L-serine: step 1/2.</text>
</comment>
<dbReference type="Gene3D" id="3.10.580.10">
    <property type="entry name" value="CBS-domain"/>
    <property type="match status" value="1"/>
</dbReference>
<dbReference type="InterPro" id="IPR001926">
    <property type="entry name" value="TrpB-like_PALP"/>
</dbReference>
<dbReference type="FunFam" id="3.40.50.1100:FF:000003">
    <property type="entry name" value="Cystathionine beta-synthase"/>
    <property type="match status" value="1"/>
</dbReference>
<dbReference type="SUPFAM" id="SSF53686">
    <property type="entry name" value="Tryptophan synthase beta subunit-like PLP-dependent enzymes"/>
    <property type="match status" value="1"/>
</dbReference>
<dbReference type="UniPathway" id="UPA00136">
    <property type="reaction ID" value="UER00201"/>
</dbReference>
<dbReference type="Gene3D" id="3.40.50.1100">
    <property type="match status" value="2"/>
</dbReference>
<evidence type="ECO:0000256" key="1">
    <source>
        <dbReference type="ARBA" id="ARBA00001933"/>
    </source>
</evidence>
<evidence type="ECO:0000256" key="8">
    <source>
        <dbReference type="ARBA" id="ARBA00026192"/>
    </source>
</evidence>
<evidence type="ECO:0000313" key="12">
    <source>
        <dbReference type="EMBL" id="SDT32668.1"/>
    </source>
</evidence>